<dbReference type="InterPro" id="IPR006977">
    <property type="entry name" value="Yip1_dom"/>
</dbReference>
<keyword evidence="8" id="KW-1185">Reference proteome</keyword>
<dbReference type="GO" id="GO:0016020">
    <property type="term" value="C:membrane"/>
    <property type="evidence" value="ECO:0007669"/>
    <property type="project" value="UniProtKB-SubCell"/>
</dbReference>
<keyword evidence="2 5" id="KW-0812">Transmembrane</keyword>
<feature type="transmembrane region" description="Helical" evidence="5">
    <location>
        <begin position="157"/>
        <end position="181"/>
    </location>
</feature>
<dbReference type="Proteomes" id="UP000198521">
    <property type="component" value="Unassembled WGS sequence"/>
</dbReference>
<dbReference type="OrthoDB" id="1449862at2"/>
<evidence type="ECO:0000256" key="4">
    <source>
        <dbReference type="ARBA" id="ARBA00023136"/>
    </source>
</evidence>
<keyword evidence="4 5" id="KW-0472">Membrane</keyword>
<evidence type="ECO:0000256" key="1">
    <source>
        <dbReference type="ARBA" id="ARBA00004141"/>
    </source>
</evidence>
<dbReference type="RefSeq" id="WP_091409098.1">
    <property type="nucleotide sequence ID" value="NZ_FOAB01000004.1"/>
</dbReference>
<proteinExistence type="predicted"/>
<name>A0A1H7QLK1_AQUAM</name>
<evidence type="ECO:0000256" key="3">
    <source>
        <dbReference type="ARBA" id="ARBA00022989"/>
    </source>
</evidence>
<feature type="domain" description="Yip1" evidence="6">
    <location>
        <begin position="22"/>
        <end position="210"/>
    </location>
</feature>
<evidence type="ECO:0000256" key="2">
    <source>
        <dbReference type="ARBA" id="ARBA00022692"/>
    </source>
</evidence>
<dbReference type="AlphaFoldDB" id="A0A1H7QLK1"/>
<reference evidence="7 8" key="1">
    <citation type="submission" date="2016-10" db="EMBL/GenBank/DDBJ databases">
        <authorList>
            <person name="de Groot N.N."/>
        </authorList>
    </citation>
    <scope>NUCLEOTIDE SEQUENCE [LARGE SCALE GENOMIC DNA]</scope>
    <source>
        <strain evidence="7 8">DSM 25232</strain>
    </source>
</reference>
<keyword evidence="3 5" id="KW-1133">Transmembrane helix</keyword>
<sequence length="216" mass="24249">MNNELTDSENSQSLTDKDIFVKIWTSPRTVFKFINDNQYDKYVNILLFFAGISRAFDRASLKDTGDTMSLFAIIGFCVFFGGLLGWISYYIYSALLSWTGKWIKGQGDTKSILRIISYAMIPAVIGLIFLIPQIGIYGNEMFKSNGDIVSAGLVSNIFVYGALILEFILGIWTIIFCVVGVSEVQKLSIGKTILNLLLPFFVFMIPIVIIILIFQI</sequence>
<organism evidence="7 8">
    <name type="scientific">Aquimarina amphilecti</name>
    <dbReference type="NCBI Taxonomy" id="1038014"/>
    <lineage>
        <taxon>Bacteria</taxon>
        <taxon>Pseudomonadati</taxon>
        <taxon>Bacteroidota</taxon>
        <taxon>Flavobacteriia</taxon>
        <taxon>Flavobacteriales</taxon>
        <taxon>Flavobacteriaceae</taxon>
        <taxon>Aquimarina</taxon>
    </lineage>
</organism>
<feature type="transmembrane region" description="Helical" evidence="5">
    <location>
        <begin position="193"/>
        <end position="214"/>
    </location>
</feature>
<dbReference type="STRING" id="1038014.SAMN04487910_2608"/>
<gene>
    <name evidence="7" type="ORF">SAMN04487910_2608</name>
</gene>
<dbReference type="Pfam" id="PF04893">
    <property type="entry name" value="Yip1"/>
    <property type="match status" value="1"/>
</dbReference>
<evidence type="ECO:0000313" key="8">
    <source>
        <dbReference type="Proteomes" id="UP000198521"/>
    </source>
</evidence>
<feature type="transmembrane region" description="Helical" evidence="5">
    <location>
        <begin position="112"/>
        <end position="137"/>
    </location>
</feature>
<evidence type="ECO:0000313" key="7">
    <source>
        <dbReference type="EMBL" id="SEL48822.1"/>
    </source>
</evidence>
<feature type="transmembrane region" description="Helical" evidence="5">
    <location>
        <begin position="70"/>
        <end position="92"/>
    </location>
</feature>
<dbReference type="EMBL" id="FOAB01000004">
    <property type="protein sequence ID" value="SEL48822.1"/>
    <property type="molecule type" value="Genomic_DNA"/>
</dbReference>
<accession>A0A1H7QLK1</accession>
<evidence type="ECO:0000256" key="5">
    <source>
        <dbReference type="SAM" id="Phobius"/>
    </source>
</evidence>
<comment type="subcellular location">
    <subcellularLocation>
        <location evidence="1">Membrane</location>
        <topology evidence="1">Multi-pass membrane protein</topology>
    </subcellularLocation>
</comment>
<evidence type="ECO:0000259" key="6">
    <source>
        <dbReference type="Pfam" id="PF04893"/>
    </source>
</evidence>
<protein>
    <submittedName>
        <fullName evidence="7">Yip1 domain-containing protein</fullName>
    </submittedName>
</protein>